<reference evidence="1 2" key="1">
    <citation type="submission" date="2015-06" db="EMBL/GenBank/DDBJ databases">
        <title>Draft genome sequence of beer spoilage bacterium Megasphaera cerevisiae type strain 20462.</title>
        <authorList>
            <person name="Kutumbaka K."/>
            <person name="Pasmowitz J."/>
            <person name="Mategko J."/>
            <person name="Reyes D."/>
            <person name="Friedrich A."/>
            <person name="Han S."/>
            <person name="Martens-Habbena W."/>
            <person name="Neal-McKinney J."/>
            <person name="Janagama H.K."/>
            <person name="Nadala C."/>
            <person name="Samadpour M."/>
        </authorList>
    </citation>
    <scope>NUCLEOTIDE SEQUENCE [LARGE SCALE GENOMIC DNA]</scope>
    <source>
        <strain evidence="1 2">DSM 20462</strain>
    </source>
</reference>
<sequence length="139" mass="16067">MANVYSDNGLDARIKIRTKRTASVLYIRIVRLYNFRGVLGQKMLKKWHRGLPFSFNTFFVLNQDHGGSGFSKKNEVKKLKKKIYKKALAMMVSEIADCSWCPMKDAEGICTQPEICDLDHCNRIIAEHWLEKAEKELAK</sequence>
<evidence type="ECO:0000313" key="2">
    <source>
        <dbReference type="Proteomes" id="UP000036503"/>
    </source>
</evidence>
<dbReference type="AlphaFoldDB" id="A0A0J6ZKB7"/>
<dbReference type="Proteomes" id="UP000036503">
    <property type="component" value="Unassembled WGS sequence"/>
</dbReference>
<accession>A0A0J6ZKB7</accession>
<gene>
    <name evidence="1" type="ORF">AB840_14460</name>
</gene>
<dbReference type="PATRIC" id="fig|1122219.3.peg.3262"/>
<organism evidence="1 2">
    <name type="scientific">Megasphaera cerevisiae DSM 20462</name>
    <dbReference type="NCBI Taxonomy" id="1122219"/>
    <lineage>
        <taxon>Bacteria</taxon>
        <taxon>Bacillati</taxon>
        <taxon>Bacillota</taxon>
        <taxon>Negativicutes</taxon>
        <taxon>Veillonellales</taxon>
        <taxon>Veillonellaceae</taxon>
        <taxon>Megasphaera</taxon>
    </lineage>
</organism>
<dbReference type="RefSeq" id="WP_048515551.1">
    <property type="nucleotide sequence ID" value="NZ_FUXD01000061.1"/>
</dbReference>
<evidence type="ECO:0000313" key="1">
    <source>
        <dbReference type="EMBL" id="KMO85276.1"/>
    </source>
</evidence>
<dbReference type="InParanoid" id="A0A0J6ZKB7"/>
<protein>
    <submittedName>
        <fullName evidence="1">Uncharacterized protein</fullName>
    </submittedName>
</protein>
<name>A0A0J6ZKB7_9FIRM</name>
<proteinExistence type="predicted"/>
<dbReference type="EMBL" id="LEKT01000079">
    <property type="protein sequence ID" value="KMO85276.1"/>
    <property type="molecule type" value="Genomic_DNA"/>
</dbReference>
<keyword evidence="2" id="KW-1185">Reference proteome</keyword>
<comment type="caution">
    <text evidence="1">The sequence shown here is derived from an EMBL/GenBank/DDBJ whole genome shotgun (WGS) entry which is preliminary data.</text>
</comment>